<feature type="transmembrane region" description="Helical" evidence="2">
    <location>
        <begin position="228"/>
        <end position="252"/>
    </location>
</feature>
<feature type="transmembrane region" description="Helical" evidence="2">
    <location>
        <begin position="186"/>
        <end position="216"/>
    </location>
</feature>
<protein>
    <submittedName>
        <fullName evidence="4">Uncharacterized protein</fullName>
    </submittedName>
</protein>
<dbReference type="Gramene" id="mRNA:HanXRQr2_Chr16g0732271">
    <property type="protein sequence ID" value="mRNA:HanXRQr2_Chr16g0732271"/>
    <property type="gene ID" value="HanXRQr2_Chr16g0732271"/>
</dbReference>
<feature type="region of interest" description="Disordered" evidence="1">
    <location>
        <begin position="38"/>
        <end position="66"/>
    </location>
</feature>
<evidence type="ECO:0000313" key="5">
    <source>
        <dbReference type="Proteomes" id="UP000215914"/>
    </source>
</evidence>
<feature type="region of interest" description="Disordered" evidence="1">
    <location>
        <begin position="83"/>
        <end position="108"/>
    </location>
</feature>
<dbReference type="EMBL" id="MNCJ02000331">
    <property type="protein sequence ID" value="KAF5758697.1"/>
    <property type="molecule type" value="Genomic_DNA"/>
</dbReference>
<name>A0A251S1E0_HELAN</name>
<proteinExistence type="predicted"/>
<feature type="compositionally biased region" description="Polar residues" evidence="1">
    <location>
        <begin position="54"/>
        <end position="66"/>
    </location>
</feature>
<dbReference type="InParanoid" id="A0A251S1E0"/>
<evidence type="ECO:0000256" key="2">
    <source>
        <dbReference type="SAM" id="Phobius"/>
    </source>
</evidence>
<keyword evidence="2" id="KW-1133">Transmembrane helix</keyword>
<reference evidence="4" key="2">
    <citation type="submission" date="2017-02" db="EMBL/GenBank/DDBJ databases">
        <title>Sunflower complete genome.</title>
        <authorList>
            <person name="Langlade N."/>
            <person name="Munos S."/>
        </authorList>
    </citation>
    <scope>NUCLEOTIDE SEQUENCE [LARGE SCALE GENOMIC DNA]</scope>
    <source>
        <tissue evidence="4">Leaves</tissue>
    </source>
</reference>
<sequence>MWNGSPPPLKPTPIGYGGAWVGGLGWGHEFGLAIESPPCHLTSPTSPPHARLQTHANGATPQTHAPTQAPGVVAWAFSANPRPNPSPIPHGLNKKSSTLSRSTGLQGSYETKTTGRHFTITPWLFATVTASSTVASVHAIPVVSVDMLDSRSGRVSFERSPCFGSVIKTVSVPMQRSRVHEIARTVHLPIFVSSLCLVLISRSLLLMTCLFSLWHIFYYVFNRVFNNLLMIIVLEFVSIWRFVLCVQTYIATASHRSTPLFRKHINYISKRTNRLLHHTASLYELNSGHIGSSHGFF</sequence>
<accession>A0A251S1E0</accession>
<reference evidence="3" key="3">
    <citation type="submission" date="2020-06" db="EMBL/GenBank/DDBJ databases">
        <title>Helianthus annuus Genome sequencing and assembly Release 2.</title>
        <authorList>
            <person name="Gouzy J."/>
            <person name="Langlade N."/>
            <person name="Munos S."/>
        </authorList>
    </citation>
    <scope>NUCLEOTIDE SEQUENCE</scope>
    <source>
        <tissue evidence="3">Leaves</tissue>
    </source>
</reference>
<keyword evidence="5" id="KW-1185">Reference proteome</keyword>
<reference evidence="3 5" key="1">
    <citation type="journal article" date="2017" name="Nature">
        <title>The sunflower genome provides insights into oil metabolism, flowering and Asterid evolution.</title>
        <authorList>
            <person name="Badouin H."/>
            <person name="Gouzy J."/>
            <person name="Grassa C.J."/>
            <person name="Murat F."/>
            <person name="Staton S.E."/>
            <person name="Cottret L."/>
            <person name="Lelandais-Briere C."/>
            <person name="Owens G.L."/>
            <person name="Carrere S."/>
            <person name="Mayjonade B."/>
            <person name="Legrand L."/>
            <person name="Gill N."/>
            <person name="Kane N.C."/>
            <person name="Bowers J.E."/>
            <person name="Hubner S."/>
            <person name="Bellec A."/>
            <person name="Berard A."/>
            <person name="Berges H."/>
            <person name="Blanchet N."/>
            <person name="Boniface M.C."/>
            <person name="Brunel D."/>
            <person name="Catrice O."/>
            <person name="Chaidir N."/>
            <person name="Claudel C."/>
            <person name="Donnadieu C."/>
            <person name="Faraut T."/>
            <person name="Fievet G."/>
            <person name="Helmstetter N."/>
            <person name="King M."/>
            <person name="Knapp S.J."/>
            <person name="Lai Z."/>
            <person name="Le Paslier M.C."/>
            <person name="Lippi Y."/>
            <person name="Lorenzon L."/>
            <person name="Mandel J.R."/>
            <person name="Marage G."/>
            <person name="Marchand G."/>
            <person name="Marquand E."/>
            <person name="Bret-Mestries E."/>
            <person name="Morien E."/>
            <person name="Nambeesan S."/>
            <person name="Nguyen T."/>
            <person name="Pegot-Espagnet P."/>
            <person name="Pouilly N."/>
            <person name="Raftis F."/>
            <person name="Sallet E."/>
            <person name="Schiex T."/>
            <person name="Thomas J."/>
            <person name="Vandecasteele C."/>
            <person name="Vares D."/>
            <person name="Vear F."/>
            <person name="Vautrin S."/>
            <person name="Crespi M."/>
            <person name="Mangin B."/>
            <person name="Burke J.M."/>
            <person name="Salse J."/>
            <person name="Munos S."/>
            <person name="Vincourt P."/>
            <person name="Rieseberg L.H."/>
            <person name="Langlade N.B."/>
        </authorList>
    </citation>
    <scope>NUCLEOTIDE SEQUENCE [LARGE SCALE GENOMIC DNA]</scope>
    <source>
        <strain evidence="5">cv. SF193</strain>
        <tissue evidence="3">Leaves</tissue>
    </source>
</reference>
<keyword evidence="2" id="KW-0812">Transmembrane</keyword>
<dbReference type="EMBL" id="CM007905">
    <property type="protein sequence ID" value="OTF90971.1"/>
    <property type="molecule type" value="Genomic_DNA"/>
</dbReference>
<keyword evidence="2" id="KW-0472">Membrane</keyword>
<evidence type="ECO:0000256" key="1">
    <source>
        <dbReference type="SAM" id="MobiDB-lite"/>
    </source>
</evidence>
<gene>
    <name evidence="4" type="ORF">HannXRQ_Chr16g0505491</name>
    <name evidence="3" type="ORF">HanXRQr2_Chr16g0732271</name>
</gene>
<dbReference type="Proteomes" id="UP000215914">
    <property type="component" value="Chromosome 16"/>
</dbReference>
<feature type="compositionally biased region" description="Polar residues" evidence="1">
    <location>
        <begin position="94"/>
        <end position="108"/>
    </location>
</feature>
<dbReference type="AlphaFoldDB" id="A0A251S1E0"/>
<evidence type="ECO:0000313" key="4">
    <source>
        <dbReference type="EMBL" id="OTF90971.1"/>
    </source>
</evidence>
<organism evidence="4 5">
    <name type="scientific">Helianthus annuus</name>
    <name type="common">Common sunflower</name>
    <dbReference type="NCBI Taxonomy" id="4232"/>
    <lineage>
        <taxon>Eukaryota</taxon>
        <taxon>Viridiplantae</taxon>
        <taxon>Streptophyta</taxon>
        <taxon>Embryophyta</taxon>
        <taxon>Tracheophyta</taxon>
        <taxon>Spermatophyta</taxon>
        <taxon>Magnoliopsida</taxon>
        <taxon>eudicotyledons</taxon>
        <taxon>Gunneridae</taxon>
        <taxon>Pentapetalae</taxon>
        <taxon>asterids</taxon>
        <taxon>campanulids</taxon>
        <taxon>Asterales</taxon>
        <taxon>Asteraceae</taxon>
        <taxon>Asteroideae</taxon>
        <taxon>Heliantheae alliance</taxon>
        <taxon>Heliantheae</taxon>
        <taxon>Helianthus</taxon>
    </lineage>
</organism>
<evidence type="ECO:0000313" key="3">
    <source>
        <dbReference type="EMBL" id="KAF5758697.1"/>
    </source>
</evidence>